<organism evidence="1 2">
    <name type="scientific">Arthrobacter subterraneus</name>
    <dbReference type="NCBI Taxonomy" id="335973"/>
    <lineage>
        <taxon>Bacteria</taxon>
        <taxon>Bacillati</taxon>
        <taxon>Actinomycetota</taxon>
        <taxon>Actinomycetes</taxon>
        <taxon>Micrococcales</taxon>
        <taxon>Micrococcaceae</taxon>
        <taxon>Arthrobacter</taxon>
    </lineage>
</organism>
<dbReference type="RefSeq" id="WP_090588405.1">
    <property type="nucleotide sequence ID" value="NZ_FNDT01000034.1"/>
</dbReference>
<dbReference type="STRING" id="335973.SAMN04488693_1341"/>
<dbReference type="EMBL" id="FNDT01000034">
    <property type="protein sequence ID" value="SDI91905.1"/>
    <property type="molecule type" value="Genomic_DNA"/>
</dbReference>
<keyword evidence="2" id="KW-1185">Reference proteome</keyword>
<name>A0A1G8PI21_9MICC</name>
<evidence type="ECO:0000313" key="2">
    <source>
        <dbReference type="Proteomes" id="UP000199258"/>
    </source>
</evidence>
<accession>A0A1G8PI21</accession>
<evidence type="ECO:0000313" key="1">
    <source>
        <dbReference type="EMBL" id="SDI91905.1"/>
    </source>
</evidence>
<dbReference type="Proteomes" id="UP000199258">
    <property type="component" value="Unassembled WGS sequence"/>
</dbReference>
<proteinExistence type="predicted"/>
<sequence length="59" mass="6356">MSAEHPGPRFLTIKDVAAELTTSESQVRALISCGDLPAIQIGGRGYLKFRVVFAESFCA</sequence>
<protein>
    <submittedName>
        <fullName evidence="1">DNA binding domain-containing protein, excisionase family</fullName>
    </submittedName>
</protein>
<reference evidence="1 2" key="1">
    <citation type="submission" date="2016-10" db="EMBL/GenBank/DDBJ databases">
        <authorList>
            <person name="de Groot N.N."/>
        </authorList>
    </citation>
    <scope>NUCLEOTIDE SEQUENCE [LARGE SCALE GENOMIC DNA]</scope>
    <source>
        <strain evidence="1 2">NP_1H</strain>
    </source>
</reference>
<gene>
    <name evidence="1" type="ORF">SAMN04488693_1341</name>
</gene>
<dbReference type="AlphaFoldDB" id="A0A1G8PI21"/>